<dbReference type="EMBL" id="LXQA010175481">
    <property type="protein sequence ID" value="MCI29867.1"/>
    <property type="molecule type" value="Genomic_DNA"/>
</dbReference>
<dbReference type="GO" id="GO:0042393">
    <property type="term" value="F:histone binding"/>
    <property type="evidence" value="ECO:0007669"/>
    <property type="project" value="TreeGrafter"/>
</dbReference>
<keyword evidence="1" id="KW-0547">Nucleotide-binding</keyword>
<dbReference type="GO" id="GO:0003682">
    <property type="term" value="F:chromatin binding"/>
    <property type="evidence" value="ECO:0007669"/>
    <property type="project" value="TreeGrafter"/>
</dbReference>
<dbReference type="PANTHER" id="PTHR47025:SF23">
    <property type="entry name" value="HISTONE ACETYLTRANSFERASE CHROMATIN REGULATOR PHD FAMILY-RELATED"/>
    <property type="match status" value="1"/>
</dbReference>
<accession>A0A392R0U0</accession>
<dbReference type="Proteomes" id="UP000265520">
    <property type="component" value="Unassembled WGS sequence"/>
</dbReference>
<proteinExistence type="predicted"/>
<keyword evidence="1" id="KW-0238">DNA-binding</keyword>
<organism evidence="1 2">
    <name type="scientific">Trifolium medium</name>
    <dbReference type="NCBI Taxonomy" id="97028"/>
    <lineage>
        <taxon>Eukaryota</taxon>
        <taxon>Viridiplantae</taxon>
        <taxon>Streptophyta</taxon>
        <taxon>Embryophyta</taxon>
        <taxon>Tracheophyta</taxon>
        <taxon>Spermatophyta</taxon>
        <taxon>Magnoliopsida</taxon>
        <taxon>eudicotyledons</taxon>
        <taxon>Gunneridae</taxon>
        <taxon>Pentapetalae</taxon>
        <taxon>rosids</taxon>
        <taxon>fabids</taxon>
        <taxon>Fabales</taxon>
        <taxon>Fabaceae</taxon>
        <taxon>Papilionoideae</taxon>
        <taxon>50 kb inversion clade</taxon>
        <taxon>NPAAA clade</taxon>
        <taxon>Hologalegina</taxon>
        <taxon>IRL clade</taxon>
        <taxon>Trifolieae</taxon>
        <taxon>Trifolium</taxon>
    </lineage>
</organism>
<sequence length="81" mass="8771">ERKCLMLGNVQNVHLYQVLHDVAAGRVEGVDPIEQIAKRCIRIVKDIEAEIGGCAGGCALCRGSDFSRSGFGPRTIIICDQ</sequence>
<dbReference type="GO" id="GO:0005634">
    <property type="term" value="C:nucleus"/>
    <property type="evidence" value="ECO:0007669"/>
    <property type="project" value="TreeGrafter"/>
</dbReference>
<dbReference type="PANTHER" id="PTHR47025">
    <property type="entry name" value="AUTOIMMUNE REGULATOR"/>
    <property type="match status" value="1"/>
</dbReference>
<reference evidence="1 2" key="1">
    <citation type="journal article" date="2018" name="Front. Plant Sci.">
        <title>Red Clover (Trifolium pratense) and Zigzag Clover (T. medium) - A Picture of Genomic Similarities and Differences.</title>
        <authorList>
            <person name="Dluhosova J."/>
            <person name="Istvanek J."/>
            <person name="Nedelnik J."/>
            <person name="Repkova J."/>
        </authorList>
    </citation>
    <scope>NUCLEOTIDE SEQUENCE [LARGE SCALE GENOMIC DNA]</scope>
    <source>
        <strain evidence="2">cv. 10/8</strain>
        <tissue evidence="1">Leaf</tissue>
    </source>
</reference>
<evidence type="ECO:0000313" key="1">
    <source>
        <dbReference type="EMBL" id="MCI29867.1"/>
    </source>
</evidence>
<comment type="caution">
    <text evidence="1">The sequence shown here is derived from an EMBL/GenBank/DDBJ whole genome shotgun (WGS) entry which is preliminary data.</text>
</comment>
<dbReference type="GO" id="GO:0000977">
    <property type="term" value="F:RNA polymerase II transcription regulatory region sequence-specific DNA binding"/>
    <property type="evidence" value="ECO:0007669"/>
    <property type="project" value="TreeGrafter"/>
</dbReference>
<keyword evidence="1" id="KW-0378">Hydrolase</keyword>
<dbReference type="AlphaFoldDB" id="A0A392R0U0"/>
<dbReference type="GO" id="GO:0045944">
    <property type="term" value="P:positive regulation of transcription by RNA polymerase II"/>
    <property type="evidence" value="ECO:0007669"/>
    <property type="project" value="TreeGrafter"/>
</dbReference>
<evidence type="ECO:0000313" key="2">
    <source>
        <dbReference type="Proteomes" id="UP000265520"/>
    </source>
</evidence>
<feature type="non-terminal residue" evidence="1">
    <location>
        <position position="81"/>
    </location>
</feature>
<dbReference type="GO" id="GO:0004386">
    <property type="term" value="F:helicase activity"/>
    <property type="evidence" value="ECO:0007669"/>
    <property type="project" value="UniProtKB-KW"/>
</dbReference>
<name>A0A392R0U0_9FABA</name>
<keyword evidence="2" id="KW-1185">Reference proteome</keyword>
<protein>
    <submittedName>
        <fullName evidence="1">Chromodomain-helicase-DNA-binding protein</fullName>
    </submittedName>
</protein>
<keyword evidence="1" id="KW-0067">ATP-binding</keyword>
<feature type="non-terminal residue" evidence="1">
    <location>
        <position position="1"/>
    </location>
</feature>
<keyword evidence="1" id="KW-0347">Helicase</keyword>